<proteinExistence type="predicted"/>
<feature type="non-terminal residue" evidence="1">
    <location>
        <position position="50"/>
    </location>
</feature>
<name>A0A9N9IN02_9GLOM</name>
<reference evidence="1" key="1">
    <citation type="submission" date="2021-06" db="EMBL/GenBank/DDBJ databases">
        <authorList>
            <person name="Kallberg Y."/>
            <person name="Tangrot J."/>
            <person name="Rosling A."/>
        </authorList>
    </citation>
    <scope>NUCLEOTIDE SEQUENCE</scope>
    <source>
        <strain evidence="1">MA453B</strain>
    </source>
</reference>
<comment type="caution">
    <text evidence="1">The sequence shown here is derived from an EMBL/GenBank/DDBJ whole genome shotgun (WGS) entry which is preliminary data.</text>
</comment>
<organism evidence="1 2">
    <name type="scientific">Dentiscutata erythropus</name>
    <dbReference type="NCBI Taxonomy" id="1348616"/>
    <lineage>
        <taxon>Eukaryota</taxon>
        <taxon>Fungi</taxon>
        <taxon>Fungi incertae sedis</taxon>
        <taxon>Mucoromycota</taxon>
        <taxon>Glomeromycotina</taxon>
        <taxon>Glomeromycetes</taxon>
        <taxon>Diversisporales</taxon>
        <taxon>Gigasporaceae</taxon>
        <taxon>Dentiscutata</taxon>
    </lineage>
</organism>
<feature type="non-terminal residue" evidence="1">
    <location>
        <position position="1"/>
    </location>
</feature>
<dbReference type="Proteomes" id="UP000789405">
    <property type="component" value="Unassembled WGS sequence"/>
</dbReference>
<accession>A0A9N9IN02</accession>
<evidence type="ECO:0000313" key="2">
    <source>
        <dbReference type="Proteomes" id="UP000789405"/>
    </source>
</evidence>
<evidence type="ECO:0000313" key="1">
    <source>
        <dbReference type="EMBL" id="CAG8744091.1"/>
    </source>
</evidence>
<dbReference type="AlphaFoldDB" id="A0A9N9IN02"/>
<dbReference type="EMBL" id="CAJVPY010014006">
    <property type="protein sequence ID" value="CAG8744091.1"/>
    <property type="molecule type" value="Genomic_DNA"/>
</dbReference>
<keyword evidence="2" id="KW-1185">Reference proteome</keyword>
<gene>
    <name evidence="1" type="ORF">DERYTH_LOCUS16271</name>
</gene>
<protein>
    <submittedName>
        <fullName evidence="1">24934_t:CDS:1</fullName>
    </submittedName>
</protein>
<sequence length="50" mass="5664">MDITSEISYGIEIERRDSIQRIITQSSVALDFIGFFDCCESGSLLDFKTL</sequence>